<dbReference type="InterPro" id="IPR027417">
    <property type="entry name" value="P-loop_NTPase"/>
</dbReference>
<dbReference type="PROSITE" id="PS50893">
    <property type="entry name" value="ABC_TRANSPORTER_2"/>
    <property type="match status" value="1"/>
</dbReference>
<dbReference type="SUPFAM" id="SSF52540">
    <property type="entry name" value="P-loop containing nucleoside triphosphate hydrolases"/>
    <property type="match status" value="1"/>
</dbReference>
<sequence>MSIKVSNISKQYGQQKALDQVSFSIKPGEIVGLLGPNGAGKSTMMKIITCFIPPTAGDVSVCGFDIREQSLEVRQKVGYLPENNPLYTDMYIREYLEFVAGVHKLGKNTAKRVDEMMEVTGLMPERKKKIGALSKGYRQRVGLAQAMIHNPEVLILDEPTSGLDPNQLVEIRNLIIEIGKEKTVMLSTHIMQEVEAMCSRAIIINSGKIVADDSTGHLLNSNENTEQIAVEFDKDVKPSMLKGLPGVVNVKKISGNSWLIEAGKDHDVRQDIFRFAVENSFTVLSMQKQGNRLEDVFQQLTRK</sequence>
<dbReference type="GO" id="GO:0005524">
    <property type="term" value="F:ATP binding"/>
    <property type="evidence" value="ECO:0007669"/>
    <property type="project" value="UniProtKB-KW"/>
</dbReference>
<evidence type="ECO:0000256" key="4">
    <source>
        <dbReference type="ARBA" id="ARBA00022840"/>
    </source>
</evidence>
<dbReference type="Pfam" id="PF00005">
    <property type="entry name" value="ABC_tran"/>
    <property type="match status" value="1"/>
</dbReference>
<keyword evidence="4" id="KW-0067">ATP-binding</keyword>
<dbReference type="SMART" id="SM00382">
    <property type="entry name" value="AAA"/>
    <property type="match status" value="1"/>
</dbReference>
<evidence type="ECO:0000259" key="5">
    <source>
        <dbReference type="PROSITE" id="PS50893"/>
    </source>
</evidence>
<dbReference type="InterPro" id="IPR003593">
    <property type="entry name" value="AAA+_ATPase"/>
</dbReference>
<evidence type="ECO:0000313" key="6">
    <source>
        <dbReference type="EMBL" id="GAP42473.1"/>
    </source>
</evidence>
<keyword evidence="7" id="KW-1185">Reference proteome</keyword>
<evidence type="ECO:0000256" key="2">
    <source>
        <dbReference type="ARBA" id="ARBA00022448"/>
    </source>
</evidence>
<evidence type="ECO:0000256" key="3">
    <source>
        <dbReference type="ARBA" id="ARBA00022741"/>
    </source>
</evidence>
<name>A0A0S7C0B9_9BACT</name>
<dbReference type="InterPro" id="IPR003439">
    <property type="entry name" value="ABC_transporter-like_ATP-bd"/>
</dbReference>
<accession>A0A0S7C0B9</accession>
<organism evidence="6">
    <name type="scientific">Lentimicrobium saccharophilum</name>
    <dbReference type="NCBI Taxonomy" id="1678841"/>
    <lineage>
        <taxon>Bacteria</taxon>
        <taxon>Pseudomonadati</taxon>
        <taxon>Bacteroidota</taxon>
        <taxon>Bacteroidia</taxon>
        <taxon>Bacteroidales</taxon>
        <taxon>Lentimicrobiaceae</taxon>
        <taxon>Lentimicrobium</taxon>
    </lineage>
</organism>
<evidence type="ECO:0000313" key="7">
    <source>
        <dbReference type="Proteomes" id="UP000053091"/>
    </source>
</evidence>
<dbReference type="OrthoDB" id="9801987at2"/>
<dbReference type="NCBIfam" id="TIGR03522">
    <property type="entry name" value="GldA_ABC_ATP"/>
    <property type="match status" value="1"/>
</dbReference>
<dbReference type="STRING" id="1678841.TBC1_11603"/>
<keyword evidence="2" id="KW-0813">Transport</keyword>
<dbReference type="Gene3D" id="3.40.50.300">
    <property type="entry name" value="P-loop containing nucleotide triphosphate hydrolases"/>
    <property type="match status" value="1"/>
</dbReference>
<proteinExistence type="inferred from homology"/>
<protein>
    <submittedName>
        <fullName evidence="6">Gliding motility protein GldA</fullName>
    </submittedName>
</protein>
<reference evidence="6" key="1">
    <citation type="journal article" date="2015" name="Genome Announc.">
        <title>Draft Genome Sequence of Bacteroidales Strain TBC1, a Novel Isolate from a Methanogenic Wastewater Treatment System.</title>
        <authorList>
            <person name="Tourlousse D.M."/>
            <person name="Matsuura N."/>
            <person name="Sun L."/>
            <person name="Toyonaga M."/>
            <person name="Kuroda K."/>
            <person name="Ohashi A."/>
            <person name="Cruz R."/>
            <person name="Yamaguchi T."/>
            <person name="Sekiguchi Y."/>
        </authorList>
    </citation>
    <scope>NUCLEOTIDE SEQUENCE [LARGE SCALE GENOMIC DNA]</scope>
    <source>
        <strain evidence="6">TBC1</strain>
    </source>
</reference>
<dbReference type="EMBL" id="DF968182">
    <property type="protein sequence ID" value="GAP42473.1"/>
    <property type="molecule type" value="Genomic_DNA"/>
</dbReference>
<dbReference type="InterPro" id="IPR019864">
    <property type="entry name" value="Motility-assoc_ABC_GldA"/>
</dbReference>
<dbReference type="PANTHER" id="PTHR43335">
    <property type="entry name" value="ABC TRANSPORTER, ATP-BINDING PROTEIN"/>
    <property type="match status" value="1"/>
</dbReference>
<gene>
    <name evidence="6" type="ORF">TBC1_11603</name>
</gene>
<dbReference type="Proteomes" id="UP000053091">
    <property type="component" value="Unassembled WGS sequence"/>
</dbReference>
<feature type="domain" description="ABC transporter" evidence="5">
    <location>
        <begin position="3"/>
        <end position="231"/>
    </location>
</feature>
<dbReference type="RefSeq" id="WP_062038314.1">
    <property type="nucleotide sequence ID" value="NZ_DF968182.1"/>
</dbReference>
<dbReference type="GO" id="GO:0016887">
    <property type="term" value="F:ATP hydrolysis activity"/>
    <property type="evidence" value="ECO:0007669"/>
    <property type="project" value="InterPro"/>
</dbReference>
<keyword evidence="3" id="KW-0547">Nucleotide-binding</keyword>
<comment type="similarity">
    <text evidence="1">Belongs to the ABC transporter superfamily.</text>
</comment>
<dbReference type="AlphaFoldDB" id="A0A0S7C0B9"/>
<evidence type="ECO:0000256" key="1">
    <source>
        <dbReference type="ARBA" id="ARBA00005417"/>
    </source>
</evidence>